<accession>A0A5D0J7E0</accession>
<keyword evidence="3" id="KW-0731">Sigma factor</keyword>
<keyword evidence="2" id="KW-0805">Transcription regulation</keyword>
<name>A0A5D0J7E0_9FLAO</name>
<dbReference type="InterPro" id="IPR013249">
    <property type="entry name" value="RNA_pol_sigma70_r4_t2"/>
</dbReference>
<dbReference type="RefSeq" id="WP_148539891.1">
    <property type="nucleotide sequence ID" value="NZ_VSDQ01000163.1"/>
</dbReference>
<proteinExistence type="inferred from homology"/>
<dbReference type="SUPFAM" id="SSF88946">
    <property type="entry name" value="Sigma2 domain of RNA polymerase sigma factors"/>
    <property type="match status" value="1"/>
</dbReference>
<dbReference type="Gene3D" id="1.10.10.10">
    <property type="entry name" value="Winged helix-like DNA-binding domain superfamily/Winged helix DNA-binding domain"/>
    <property type="match status" value="1"/>
</dbReference>
<gene>
    <name evidence="6" type="ORF">FUA24_02305</name>
</gene>
<dbReference type="InterPro" id="IPR036388">
    <property type="entry name" value="WH-like_DNA-bd_sf"/>
</dbReference>
<dbReference type="InterPro" id="IPR014284">
    <property type="entry name" value="RNA_pol_sigma-70_dom"/>
</dbReference>
<keyword evidence="7" id="KW-1185">Reference proteome</keyword>
<feature type="domain" description="RNA polymerase sigma factor 70 region 4 type 2" evidence="5">
    <location>
        <begin position="136"/>
        <end position="185"/>
    </location>
</feature>
<dbReference type="GO" id="GO:0003677">
    <property type="term" value="F:DNA binding"/>
    <property type="evidence" value="ECO:0007669"/>
    <property type="project" value="InterPro"/>
</dbReference>
<dbReference type="Pfam" id="PF08281">
    <property type="entry name" value="Sigma70_r4_2"/>
    <property type="match status" value="1"/>
</dbReference>
<dbReference type="SUPFAM" id="SSF88659">
    <property type="entry name" value="Sigma3 and sigma4 domains of RNA polymerase sigma factors"/>
    <property type="match status" value="1"/>
</dbReference>
<dbReference type="CDD" id="cd06171">
    <property type="entry name" value="Sigma70_r4"/>
    <property type="match status" value="1"/>
</dbReference>
<dbReference type="GO" id="GO:0006352">
    <property type="term" value="P:DNA-templated transcription initiation"/>
    <property type="evidence" value="ECO:0007669"/>
    <property type="project" value="InterPro"/>
</dbReference>
<protein>
    <submittedName>
        <fullName evidence="6">Sigma-70 family RNA polymerase sigma factor</fullName>
    </submittedName>
</protein>
<reference evidence="6 7" key="1">
    <citation type="submission" date="2019-08" db="EMBL/GenBank/DDBJ databases">
        <title>Seonamhaeicola sediminis sp. nov., isolated from marine sediment.</title>
        <authorList>
            <person name="Cao W.R."/>
        </authorList>
    </citation>
    <scope>NUCLEOTIDE SEQUENCE [LARGE SCALE GENOMIC DNA]</scope>
    <source>
        <strain evidence="6 7">B011</strain>
    </source>
</reference>
<dbReference type="InterPro" id="IPR039425">
    <property type="entry name" value="RNA_pol_sigma-70-like"/>
</dbReference>
<dbReference type="AlphaFoldDB" id="A0A5D0J7E0"/>
<dbReference type="GO" id="GO:0016987">
    <property type="term" value="F:sigma factor activity"/>
    <property type="evidence" value="ECO:0007669"/>
    <property type="project" value="UniProtKB-KW"/>
</dbReference>
<keyword evidence="4" id="KW-0804">Transcription</keyword>
<evidence type="ECO:0000256" key="1">
    <source>
        <dbReference type="ARBA" id="ARBA00010641"/>
    </source>
</evidence>
<dbReference type="Gene3D" id="1.10.1740.10">
    <property type="match status" value="1"/>
</dbReference>
<dbReference type="OrthoDB" id="9150024at2"/>
<evidence type="ECO:0000313" key="6">
    <source>
        <dbReference type="EMBL" id="TYA92285.1"/>
    </source>
</evidence>
<dbReference type="InterPro" id="IPR013324">
    <property type="entry name" value="RNA_pol_sigma_r3/r4-like"/>
</dbReference>
<dbReference type="EMBL" id="VSDQ01000163">
    <property type="protein sequence ID" value="TYA92285.1"/>
    <property type="molecule type" value="Genomic_DNA"/>
</dbReference>
<evidence type="ECO:0000259" key="5">
    <source>
        <dbReference type="Pfam" id="PF08281"/>
    </source>
</evidence>
<evidence type="ECO:0000313" key="7">
    <source>
        <dbReference type="Proteomes" id="UP000323930"/>
    </source>
</evidence>
<dbReference type="PANTHER" id="PTHR43133:SF46">
    <property type="entry name" value="RNA POLYMERASE SIGMA-70 FACTOR ECF SUBFAMILY"/>
    <property type="match status" value="1"/>
</dbReference>
<dbReference type="Proteomes" id="UP000323930">
    <property type="component" value="Unassembled WGS sequence"/>
</dbReference>
<evidence type="ECO:0000256" key="3">
    <source>
        <dbReference type="ARBA" id="ARBA00023082"/>
    </source>
</evidence>
<organism evidence="6 7">
    <name type="scientific">Seonamhaeicola marinus</name>
    <dbReference type="NCBI Taxonomy" id="1912246"/>
    <lineage>
        <taxon>Bacteria</taxon>
        <taxon>Pseudomonadati</taxon>
        <taxon>Bacteroidota</taxon>
        <taxon>Flavobacteriia</taxon>
        <taxon>Flavobacteriales</taxon>
        <taxon>Flavobacteriaceae</taxon>
    </lineage>
</organism>
<evidence type="ECO:0000256" key="4">
    <source>
        <dbReference type="ARBA" id="ARBA00023163"/>
    </source>
</evidence>
<dbReference type="NCBIfam" id="TIGR02937">
    <property type="entry name" value="sigma70-ECF"/>
    <property type="match status" value="1"/>
</dbReference>
<comment type="caution">
    <text evidence="6">The sequence shown here is derived from an EMBL/GenBank/DDBJ whole genome shotgun (WGS) entry which is preliminary data.</text>
</comment>
<dbReference type="InterPro" id="IPR013325">
    <property type="entry name" value="RNA_pol_sigma_r2"/>
</dbReference>
<evidence type="ECO:0000256" key="2">
    <source>
        <dbReference type="ARBA" id="ARBA00023015"/>
    </source>
</evidence>
<dbReference type="PANTHER" id="PTHR43133">
    <property type="entry name" value="RNA POLYMERASE ECF-TYPE SIGMA FACTO"/>
    <property type="match status" value="1"/>
</dbReference>
<comment type="similarity">
    <text evidence="1">Belongs to the sigma-70 factor family. ECF subfamily.</text>
</comment>
<sequence length="202" mass="23605">MKTNYTNSDISSKAISVWSRFKKGDSNALGDLYDLYIDELLAYGITISGNKNEVMDSIHDLFVDLFKYRDSLSDTTNVKYYLLKSLKRKIFNKNKRPVFNDVKLEQIQDNYSKGNYYKSQEETIISSEKEKEDSLKLVRRLNLLTKKQREGLSLRFDKELSYKEIAQILGVSVATARTTIYRAIKVLREAPFIFLLLFKNFF</sequence>